<evidence type="ECO:0000256" key="1">
    <source>
        <dbReference type="SAM" id="SignalP"/>
    </source>
</evidence>
<evidence type="ECO:0000313" key="3">
    <source>
        <dbReference type="Proteomes" id="UP000321058"/>
    </source>
</evidence>
<reference evidence="2 3" key="1">
    <citation type="submission" date="2019-07" db="EMBL/GenBank/DDBJ databases">
        <title>Whole genome shotgun sequence of Reyranella soli NBRC 108950.</title>
        <authorList>
            <person name="Hosoyama A."/>
            <person name="Uohara A."/>
            <person name="Ohji S."/>
            <person name="Ichikawa N."/>
        </authorList>
    </citation>
    <scope>NUCLEOTIDE SEQUENCE [LARGE SCALE GENOMIC DNA]</scope>
    <source>
        <strain evidence="2 3">NBRC 108950</strain>
    </source>
</reference>
<keyword evidence="3" id="KW-1185">Reference proteome</keyword>
<dbReference type="Proteomes" id="UP000321058">
    <property type="component" value="Unassembled WGS sequence"/>
</dbReference>
<gene>
    <name evidence="2" type="ORF">RSO01_17940</name>
</gene>
<proteinExistence type="predicted"/>
<dbReference type="RefSeq" id="WP_147148347.1">
    <property type="nucleotide sequence ID" value="NZ_BKAJ01000031.1"/>
</dbReference>
<dbReference type="PROSITE" id="PS51257">
    <property type="entry name" value="PROKAR_LIPOPROTEIN"/>
    <property type="match status" value="1"/>
</dbReference>
<comment type="caution">
    <text evidence="2">The sequence shown here is derived from an EMBL/GenBank/DDBJ whole genome shotgun (WGS) entry which is preliminary data.</text>
</comment>
<dbReference type="AlphaFoldDB" id="A0A512N6N8"/>
<feature type="signal peptide" evidence="1">
    <location>
        <begin position="1"/>
        <end position="22"/>
    </location>
</feature>
<protein>
    <recommendedName>
        <fullName evidence="4">Lipoprotein</fullName>
    </recommendedName>
</protein>
<sequence>MLRPSLALLGSGLLAISACSPAHYVAEKARESILGMDAVTLKSCAGLPTRTEQIDARTTLYSYENKYERTGGAQVTLPIIGGGVSLGGSGSYCHAIVRIVDGRVAAVNYAGDNDDMIGKEGVCAPIFRGCLREQEKARRAPSERAS</sequence>
<accession>A0A512N6N8</accession>
<dbReference type="OrthoDB" id="7225623at2"/>
<evidence type="ECO:0008006" key="4">
    <source>
        <dbReference type="Google" id="ProtNLM"/>
    </source>
</evidence>
<keyword evidence="1" id="KW-0732">Signal</keyword>
<feature type="chain" id="PRO_5021765111" description="Lipoprotein" evidence="1">
    <location>
        <begin position="23"/>
        <end position="146"/>
    </location>
</feature>
<organism evidence="2 3">
    <name type="scientific">Reyranella soli</name>
    <dbReference type="NCBI Taxonomy" id="1230389"/>
    <lineage>
        <taxon>Bacteria</taxon>
        <taxon>Pseudomonadati</taxon>
        <taxon>Pseudomonadota</taxon>
        <taxon>Alphaproteobacteria</taxon>
        <taxon>Hyphomicrobiales</taxon>
        <taxon>Reyranellaceae</taxon>
        <taxon>Reyranella</taxon>
    </lineage>
</organism>
<dbReference type="EMBL" id="BKAJ01000031">
    <property type="protein sequence ID" value="GEP54628.1"/>
    <property type="molecule type" value="Genomic_DNA"/>
</dbReference>
<name>A0A512N6N8_9HYPH</name>
<evidence type="ECO:0000313" key="2">
    <source>
        <dbReference type="EMBL" id="GEP54628.1"/>
    </source>
</evidence>